<evidence type="ECO:0000259" key="1">
    <source>
        <dbReference type="PROSITE" id="PS01186"/>
    </source>
</evidence>
<dbReference type="AlphaFoldDB" id="A0A7R9A8D9"/>
<evidence type="ECO:0000313" key="2">
    <source>
        <dbReference type="EMBL" id="CAD7249371.1"/>
    </source>
</evidence>
<gene>
    <name evidence="2" type="ORF">DSTB1V02_LOCUS9169</name>
</gene>
<name>A0A7R9A8D9_9CRUS</name>
<dbReference type="EMBL" id="LR901775">
    <property type="protein sequence ID" value="CAD7249371.1"/>
    <property type="molecule type" value="Genomic_DNA"/>
</dbReference>
<proteinExistence type="predicted"/>
<dbReference type="PROSITE" id="PS01186">
    <property type="entry name" value="EGF_2"/>
    <property type="match status" value="1"/>
</dbReference>
<feature type="domain" description="EGF-like" evidence="1">
    <location>
        <begin position="31"/>
        <end position="45"/>
    </location>
</feature>
<evidence type="ECO:0000313" key="3">
    <source>
        <dbReference type="Proteomes" id="UP000677054"/>
    </source>
</evidence>
<organism evidence="2">
    <name type="scientific">Darwinula stevensoni</name>
    <dbReference type="NCBI Taxonomy" id="69355"/>
    <lineage>
        <taxon>Eukaryota</taxon>
        <taxon>Metazoa</taxon>
        <taxon>Ecdysozoa</taxon>
        <taxon>Arthropoda</taxon>
        <taxon>Crustacea</taxon>
        <taxon>Oligostraca</taxon>
        <taxon>Ostracoda</taxon>
        <taxon>Podocopa</taxon>
        <taxon>Podocopida</taxon>
        <taxon>Darwinulocopina</taxon>
        <taxon>Darwinuloidea</taxon>
        <taxon>Darwinulidae</taxon>
        <taxon>Darwinula</taxon>
    </lineage>
</organism>
<dbReference type="EMBL" id="CAJPEV010002258">
    <property type="protein sequence ID" value="CAG0896300.1"/>
    <property type="molecule type" value="Genomic_DNA"/>
</dbReference>
<protein>
    <recommendedName>
        <fullName evidence="1">EGF-like domain-containing protein</fullName>
    </recommendedName>
</protein>
<dbReference type="InterPro" id="IPR000742">
    <property type="entry name" value="EGF"/>
</dbReference>
<sequence length="142" mass="15001">MELAAGTSCSSSTSCVTHSTCNQDDENDKTCTCYPGFVTDITGLCSSNRHDSTGNLYIVTAIGSLSAEESWGSSRAQCLRLDCRKISQLESNPEFKQMPAGGSCSSSTSCVAHSTCKENDEGKTCSCYQGFVADDITGLCSE</sequence>
<keyword evidence="3" id="KW-1185">Reference proteome</keyword>
<accession>A0A7R9A8D9</accession>
<reference evidence="2" key="1">
    <citation type="submission" date="2020-11" db="EMBL/GenBank/DDBJ databases">
        <authorList>
            <person name="Tran Van P."/>
        </authorList>
    </citation>
    <scope>NUCLEOTIDE SEQUENCE</scope>
</reference>
<dbReference type="Proteomes" id="UP000677054">
    <property type="component" value="Unassembled WGS sequence"/>
</dbReference>